<gene>
    <name evidence="18" type="primary">rad25</name>
    <name evidence="18" type="ORF">CMESO_406</name>
</gene>
<evidence type="ECO:0000256" key="7">
    <source>
        <dbReference type="ARBA" id="ARBA00022806"/>
    </source>
</evidence>
<evidence type="ECO:0000259" key="17">
    <source>
        <dbReference type="PROSITE" id="PS51194"/>
    </source>
</evidence>
<comment type="catalytic activity">
    <reaction evidence="15">
        <text>ATP + H2O = ADP + phosphate + H(+)</text>
        <dbReference type="Rhea" id="RHEA:13065"/>
        <dbReference type="ChEBI" id="CHEBI:15377"/>
        <dbReference type="ChEBI" id="CHEBI:15378"/>
        <dbReference type="ChEBI" id="CHEBI:30616"/>
        <dbReference type="ChEBI" id="CHEBI:43474"/>
        <dbReference type="ChEBI" id="CHEBI:456216"/>
        <dbReference type="EC" id="5.6.2.4"/>
    </reaction>
</comment>
<accession>J7G3D6</accession>
<dbReference type="InterPro" id="IPR001161">
    <property type="entry name" value="XPB/Ssl2"/>
</dbReference>
<evidence type="ECO:0000256" key="4">
    <source>
        <dbReference type="ARBA" id="ARBA00022741"/>
    </source>
</evidence>
<geneLocation type="nucleomorph" evidence="18"/>
<keyword evidence="18" id="KW-0542">Nucleomorph</keyword>
<evidence type="ECO:0000256" key="12">
    <source>
        <dbReference type="ARBA" id="ARBA00023242"/>
    </source>
</evidence>
<evidence type="ECO:0000256" key="9">
    <source>
        <dbReference type="ARBA" id="ARBA00023125"/>
    </source>
</evidence>
<dbReference type="SMART" id="SM00487">
    <property type="entry name" value="DEXDc"/>
    <property type="match status" value="1"/>
</dbReference>
<dbReference type="GO" id="GO:0043138">
    <property type="term" value="F:3'-5' DNA helicase activity"/>
    <property type="evidence" value="ECO:0007669"/>
    <property type="project" value="UniProtKB-EC"/>
</dbReference>
<evidence type="ECO:0000313" key="18">
    <source>
        <dbReference type="EMBL" id="AFP65559.1"/>
    </source>
</evidence>
<dbReference type="PANTHER" id="PTHR11274">
    <property type="entry name" value="RAD25/XP-B DNA REPAIR HELICASE"/>
    <property type="match status" value="1"/>
</dbReference>
<evidence type="ECO:0000256" key="11">
    <source>
        <dbReference type="ARBA" id="ARBA00023235"/>
    </source>
</evidence>
<dbReference type="InterPro" id="IPR032438">
    <property type="entry name" value="ERCC3_RAD25_C"/>
</dbReference>
<evidence type="ECO:0000256" key="5">
    <source>
        <dbReference type="ARBA" id="ARBA00022763"/>
    </source>
</evidence>
<dbReference type="AlphaFoldDB" id="J7G3D6"/>
<dbReference type="PRINTS" id="PR00851">
    <property type="entry name" value="XRODRMPGMNTB"/>
</dbReference>
<dbReference type="FunFam" id="3.40.50.300:FF:000077">
    <property type="entry name" value="Probable DNA repair helicase RAD25"/>
    <property type="match status" value="1"/>
</dbReference>
<evidence type="ECO:0000256" key="10">
    <source>
        <dbReference type="ARBA" id="ARBA00023204"/>
    </source>
</evidence>
<proteinExistence type="inferred from homology"/>
<keyword evidence="11" id="KW-0413">Isomerase</keyword>
<dbReference type="PANTHER" id="PTHR11274:SF0">
    <property type="entry name" value="GENERAL TRANSCRIPTION AND DNA REPAIR FACTOR IIH HELICASE SUBUNIT XPB"/>
    <property type="match status" value="1"/>
</dbReference>
<name>J7G3D6_9CRYP</name>
<dbReference type="GO" id="GO:0006289">
    <property type="term" value="P:nucleotide-excision repair"/>
    <property type="evidence" value="ECO:0007669"/>
    <property type="project" value="InterPro"/>
</dbReference>
<dbReference type="GO" id="GO:0000112">
    <property type="term" value="C:nucleotide-excision repair factor 3 complex"/>
    <property type="evidence" value="ECO:0007669"/>
    <property type="project" value="TreeGrafter"/>
</dbReference>
<dbReference type="InterPro" id="IPR001650">
    <property type="entry name" value="Helicase_C-like"/>
</dbReference>
<dbReference type="GO" id="GO:0005675">
    <property type="term" value="C:transcription factor TFIIH holo complex"/>
    <property type="evidence" value="ECO:0007669"/>
    <property type="project" value="TreeGrafter"/>
</dbReference>
<dbReference type="Pfam" id="PF16203">
    <property type="entry name" value="ERCC3_RAD25_C"/>
    <property type="match status" value="1"/>
</dbReference>
<evidence type="ECO:0000259" key="16">
    <source>
        <dbReference type="PROSITE" id="PS51192"/>
    </source>
</evidence>
<dbReference type="CDD" id="cd18029">
    <property type="entry name" value="DEXHc_XPB"/>
    <property type="match status" value="1"/>
</dbReference>
<dbReference type="GO" id="GO:0097550">
    <property type="term" value="C:transcription preinitiation complex"/>
    <property type="evidence" value="ECO:0007669"/>
    <property type="project" value="TreeGrafter"/>
</dbReference>
<evidence type="ECO:0000256" key="6">
    <source>
        <dbReference type="ARBA" id="ARBA00022801"/>
    </source>
</evidence>
<dbReference type="PROSITE" id="PS51192">
    <property type="entry name" value="HELICASE_ATP_BIND_1"/>
    <property type="match status" value="1"/>
</dbReference>
<dbReference type="InterPro" id="IPR014001">
    <property type="entry name" value="Helicase_ATP-bd"/>
</dbReference>
<dbReference type="GO" id="GO:0005524">
    <property type="term" value="F:ATP binding"/>
    <property type="evidence" value="ECO:0007669"/>
    <property type="project" value="UniProtKB-KW"/>
</dbReference>
<keyword evidence="10" id="KW-0234">DNA repair</keyword>
<dbReference type="EC" id="5.6.2.4" evidence="14"/>
<dbReference type="CDD" id="cd18789">
    <property type="entry name" value="SF2_C_XPB"/>
    <property type="match status" value="1"/>
</dbReference>
<evidence type="ECO:0000256" key="1">
    <source>
        <dbReference type="ARBA" id="ARBA00004123"/>
    </source>
</evidence>
<dbReference type="SMART" id="SM00490">
    <property type="entry name" value="HELICc"/>
    <property type="match status" value="1"/>
</dbReference>
<sequence length="637" mass="73642">MLENNKPLWVFPDGYILFEKFLNFSEEVGDFLISIAEPISRKKLIHEYVLTPYSLYAAITSGISSFEVIKIIRKLSKNLFPKLIFRMINISTRFFGKINLILFKNKYFIYAPNLKILRILLNDDEIGKNLLSLVVYPQKNLFILKKILKTHKKDFFFLKKKLSFIEFMKNLPKCLIFSIDQLKYDVQDMKKRCVELDCPLLEEYDFINDFYVPNIKLDLNPISTIRKYQEKAIFKMFNRGRARSGVIVLPCGAGKTIVGITAVTIVKKTALIVCNSTVSVEQWKKQFIKWSNISPKKIKGFVSGQYQKISDLSADIIITTYSMISFSGQRAKLSASLLNEIKSREWGIVILDEVHIVPATIFRKVLGIIKSHCKLGLTATLLREDRKVGDIGFLIGPKLFETNWLDLEHIGFLATARCAEICCQMPSIFFKHYLSKCGQIRKNLCALNPTKARICDFLIRYHESRGDRILVFSDNVFALRSYATKMKKAFIYGTTGSNERIKILKNFQEQQGKTLFISRIGDTSIDLPEANVILQISSHYGSRRQEAQRLGRILRPKIESKKAFFYSLISSNTEEIFYAKKRQQFLISQGYDFKTILDFDGIEKISGLIFETEEEKELLLFQILSNHNIVRSYKNDF</sequence>
<comment type="subcellular location">
    <subcellularLocation>
        <location evidence="1">Nucleus</location>
    </subcellularLocation>
    <subcellularLocation>
        <location evidence="2">Plastid</location>
        <location evidence="2">Chloroplast</location>
    </subcellularLocation>
</comment>
<feature type="domain" description="Helicase ATP-binding" evidence="16">
    <location>
        <begin position="236"/>
        <end position="399"/>
    </location>
</feature>
<keyword evidence="5" id="KW-0227">DNA damage</keyword>
<dbReference type="InterPro" id="IPR006935">
    <property type="entry name" value="Helicase/UvrB_N"/>
</dbReference>
<evidence type="ECO:0000256" key="2">
    <source>
        <dbReference type="ARBA" id="ARBA00004229"/>
    </source>
</evidence>
<protein>
    <recommendedName>
        <fullName evidence="14">DNA 3'-5' helicase</fullName>
        <ecNumber evidence="14">5.6.2.4</ecNumber>
    </recommendedName>
</protein>
<evidence type="ECO:0000313" key="19">
    <source>
        <dbReference type="Proteomes" id="UP000243348"/>
    </source>
</evidence>
<dbReference type="GO" id="GO:0003677">
    <property type="term" value="F:DNA binding"/>
    <property type="evidence" value="ECO:0007669"/>
    <property type="project" value="UniProtKB-KW"/>
</dbReference>
<dbReference type="PROSITE" id="PS51194">
    <property type="entry name" value="HELICASE_CTER"/>
    <property type="match status" value="1"/>
</dbReference>
<organism evidence="18 19">
    <name type="scientific">Chroomonas mesostigmatica CCMP1168</name>
    <dbReference type="NCBI Taxonomy" id="1195612"/>
    <lineage>
        <taxon>Eukaryota</taxon>
        <taxon>Cryptophyceae</taxon>
        <taxon>Pyrenomonadales</taxon>
        <taxon>Chroomonadaceae</taxon>
        <taxon>Chroomonas</taxon>
    </lineage>
</organism>
<evidence type="ECO:0000256" key="8">
    <source>
        <dbReference type="ARBA" id="ARBA00022840"/>
    </source>
</evidence>
<dbReference type="Gene3D" id="3.40.50.300">
    <property type="entry name" value="P-loop containing nucleotide triphosphate hydrolases"/>
    <property type="match status" value="2"/>
</dbReference>
<dbReference type="Pfam" id="PF04851">
    <property type="entry name" value="ResIII"/>
    <property type="match status" value="1"/>
</dbReference>
<keyword evidence="12" id="KW-0539">Nucleus</keyword>
<dbReference type="GO" id="GO:0006367">
    <property type="term" value="P:transcription initiation at RNA polymerase II promoter"/>
    <property type="evidence" value="ECO:0007669"/>
    <property type="project" value="InterPro"/>
</dbReference>
<keyword evidence="8" id="KW-0067">ATP-binding</keyword>
<dbReference type="GO" id="GO:0016787">
    <property type="term" value="F:hydrolase activity"/>
    <property type="evidence" value="ECO:0007669"/>
    <property type="project" value="UniProtKB-KW"/>
</dbReference>
<dbReference type="SUPFAM" id="SSF52540">
    <property type="entry name" value="P-loop containing nucleoside triphosphate hydrolases"/>
    <property type="match status" value="2"/>
</dbReference>
<dbReference type="Proteomes" id="UP000243348">
    <property type="component" value="Nucleomorph 3"/>
</dbReference>
<dbReference type="NCBIfam" id="TIGR00603">
    <property type="entry name" value="rad25"/>
    <property type="match status" value="1"/>
</dbReference>
<keyword evidence="7 18" id="KW-0347">Helicase</keyword>
<keyword evidence="9" id="KW-0238">DNA-binding</keyword>
<dbReference type="InterPro" id="IPR050615">
    <property type="entry name" value="ATP-dep_DNA_Helicase"/>
</dbReference>
<evidence type="ECO:0000256" key="15">
    <source>
        <dbReference type="ARBA" id="ARBA00048988"/>
    </source>
</evidence>
<dbReference type="InterPro" id="IPR027417">
    <property type="entry name" value="P-loop_NTPase"/>
</dbReference>
<comment type="similarity">
    <text evidence="3">Belongs to the helicase family. RAD25/XPB subfamily.</text>
</comment>
<feature type="domain" description="Helicase C-terminal" evidence="17">
    <location>
        <begin position="453"/>
        <end position="601"/>
    </location>
</feature>
<reference evidence="18 19" key="1">
    <citation type="journal article" date="2012" name="Genome Biol. Evol.">
        <title>Nucleomorph genome sequence of the cryptophyte alga Chroomonas mesostigmatica CCMP1168 reveals lineage-specific gene loss and genome complexity.</title>
        <authorList>
            <person name="Moore C.E."/>
            <person name="Curtis B."/>
            <person name="Mills T."/>
            <person name="Tanifuji G."/>
            <person name="Archibald J.M."/>
        </authorList>
    </citation>
    <scope>NUCLEOTIDE SEQUENCE [LARGE SCALE GENOMIC DNA]</scope>
    <source>
        <strain evidence="18 19">CCMP1168</strain>
    </source>
</reference>
<evidence type="ECO:0000256" key="13">
    <source>
        <dbReference type="ARBA" id="ARBA00034617"/>
    </source>
</evidence>
<evidence type="ECO:0000256" key="14">
    <source>
        <dbReference type="ARBA" id="ARBA00034808"/>
    </source>
</evidence>
<evidence type="ECO:0000256" key="3">
    <source>
        <dbReference type="ARBA" id="ARBA00006637"/>
    </source>
</evidence>
<dbReference type="InterPro" id="IPR032830">
    <property type="entry name" value="XPB/Ssl2_N"/>
</dbReference>
<keyword evidence="4" id="KW-0547">Nucleotide-binding</keyword>
<comment type="catalytic activity">
    <reaction evidence="13">
        <text>Couples ATP hydrolysis with the unwinding of duplex DNA by translocating in the 3'-5' direction.</text>
        <dbReference type="EC" id="5.6.2.4"/>
    </reaction>
</comment>
<keyword evidence="6" id="KW-0378">Hydrolase</keyword>
<dbReference type="EMBL" id="CP003682">
    <property type="protein sequence ID" value="AFP65559.1"/>
    <property type="molecule type" value="Genomic_DNA"/>
</dbReference>
<dbReference type="Pfam" id="PF13625">
    <property type="entry name" value="Helicase_C_3"/>
    <property type="match status" value="1"/>
</dbReference>
<dbReference type="GO" id="GO:0009507">
    <property type="term" value="C:chloroplast"/>
    <property type="evidence" value="ECO:0007669"/>
    <property type="project" value="UniProtKB-SubCell"/>
</dbReference>